<feature type="transmembrane region" description="Helical" evidence="5">
    <location>
        <begin position="21"/>
        <end position="41"/>
    </location>
</feature>
<evidence type="ECO:0000313" key="7">
    <source>
        <dbReference type="EMBL" id="TFW16210.1"/>
    </source>
</evidence>
<keyword evidence="4 5" id="KW-0472">Membrane</keyword>
<feature type="transmembrane region" description="Helical" evidence="5">
    <location>
        <begin position="405"/>
        <end position="426"/>
    </location>
</feature>
<dbReference type="InterPro" id="IPR013525">
    <property type="entry name" value="ABC2_TM"/>
</dbReference>
<evidence type="ECO:0000256" key="5">
    <source>
        <dbReference type="SAM" id="Phobius"/>
    </source>
</evidence>
<evidence type="ECO:0000259" key="6">
    <source>
        <dbReference type="PROSITE" id="PS51012"/>
    </source>
</evidence>
<keyword evidence="8" id="KW-1185">Reference proteome</keyword>
<keyword evidence="2 5" id="KW-0812">Transmembrane</keyword>
<sequence length="433" mass="45503">MNALKALVRKDIVLYLQDRRALLLNLVMPLVLAAFFGYLFGGSGEQKTSRIDVALVMQDSGATAQKIASGLKADASLRITEMPRAQAEEAVRKGAQKAAIVIPAGFGEAAGSALFGAGEKPKIDVLYDPSQTAVLAMVRGLLTQQVMQTVSADMFGGQGGQKFTEKAMKELDANADASNAPLRDFLGSLKTFQAAQNAGTAASAAGGGSGAKSAGLTMPFTTSEQPVTSKQLAAGYNGYAHSFAGMSVQFILFMGIDMGIGILLARRMGIWSRLLAAPITLRTVLAARAVSGAIIAFGLLVVIFAAAKLIFGVTIVNLAGFVGVAVCFALLTSSFGLLIAAFGKTPEAARGIAVFATLIMVMLGGAWVPSFLFPEWMQTLTMFVPTRWAVDGFDAMTWRGLGMDAALQAMGAELLFAVVFATLAIWRFTRDAR</sequence>
<dbReference type="AlphaFoldDB" id="A0A4Y9S4V0"/>
<feature type="transmembrane region" description="Helical" evidence="5">
    <location>
        <begin position="285"/>
        <end position="306"/>
    </location>
</feature>
<evidence type="ECO:0000256" key="4">
    <source>
        <dbReference type="ARBA" id="ARBA00023136"/>
    </source>
</evidence>
<feature type="domain" description="ABC transmembrane type-2" evidence="6">
    <location>
        <begin position="204"/>
        <end position="431"/>
    </location>
</feature>
<dbReference type="PANTHER" id="PTHR43077">
    <property type="entry name" value="TRANSPORT PERMEASE YVFS-RELATED"/>
    <property type="match status" value="1"/>
</dbReference>
<dbReference type="OrthoDB" id="63188at2"/>
<protein>
    <submittedName>
        <fullName evidence="7">ABC transporter permease</fullName>
    </submittedName>
</protein>
<dbReference type="Proteomes" id="UP000298438">
    <property type="component" value="Unassembled WGS sequence"/>
</dbReference>
<evidence type="ECO:0000256" key="3">
    <source>
        <dbReference type="ARBA" id="ARBA00022989"/>
    </source>
</evidence>
<organism evidence="7 8">
    <name type="scientific">Zemynaea arenosa</name>
    <dbReference type="NCBI Taxonomy" id="2561931"/>
    <lineage>
        <taxon>Bacteria</taxon>
        <taxon>Pseudomonadati</taxon>
        <taxon>Pseudomonadota</taxon>
        <taxon>Betaproteobacteria</taxon>
        <taxon>Burkholderiales</taxon>
        <taxon>Oxalobacteraceae</taxon>
        <taxon>Telluria group</taxon>
        <taxon>Zemynaea</taxon>
    </lineage>
</organism>
<dbReference type="Pfam" id="PF12698">
    <property type="entry name" value="ABC2_membrane_3"/>
    <property type="match status" value="1"/>
</dbReference>
<feature type="transmembrane region" description="Helical" evidence="5">
    <location>
        <begin position="318"/>
        <end position="340"/>
    </location>
</feature>
<dbReference type="InterPro" id="IPR051328">
    <property type="entry name" value="T7SS_ABC-Transporter"/>
</dbReference>
<dbReference type="PANTHER" id="PTHR43077:SF10">
    <property type="entry name" value="TRANSPORT PERMEASE PROTEIN"/>
    <property type="match status" value="1"/>
</dbReference>
<comment type="subcellular location">
    <subcellularLocation>
        <location evidence="1">Membrane</location>
        <topology evidence="1">Multi-pass membrane protein</topology>
    </subcellularLocation>
</comment>
<comment type="caution">
    <text evidence="7">The sequence shown here is derived from an EMBL/GenBank/DDBJ whole genome shotgun (WGS) entry which is preliminary data.</text>
</comment>
<evidence type="ECO:0000256" key="2">
    <source>
        <dbReference type="ARBA" id="ARBA00022692"/>
    </source>
</evidence>
<dbReference type="RefSeq" id="WP_135208392.1">
    <property type="nucleotide sequence ID" value="NZ_SPVF01000218.1"/>
</dbReference>
<dbReference type="Gene3D" id="3.40.1710.10">
    <property type="entry name" value="abc type-2 transporter like domain"/>
    <property type="match status" value="1"/>
</dbReference>
<gene>
    <name evidence="7" type="ORF">E4L96_16940</name>
</gene>
<dbReference type="PROSITE" id="PS51012">
    <property type="entry name" value="ABC_TM2"/>
    <property type="match status" value="1"/>
</dbReference>
<name>A0A4Y9S4V0_9BURK</name>
<evidence type="ECO:0000256" key="1">
    <source>
        <dbReference type="ARBA" id="ARBA00004141"/>
    </source>
</evidence>
<accession>A0A4Y9S4V0</accession>
<keyword evidence="3 5" id="KW-1133">Transmembrane helix</keyword>
<dbReference type="GO" id="GO:0016020">
    <property type="term" value="C:membrane"/>
    <property type="evidence" value="ECO:0007669"/>
    <property type="project" value="UniProtKB-SubCell"/>
</dbReference>
<feature type="transmembrane region" description="Helical" evidence="5">
    <location>
        <begin position="352"/>
        <end position="373"/>
    </location>
</feature>
<proteinExistence type="predicted"/>
<feature type="transmembrane region" description="Helical" evidence="5">
    <location>
        <begin position="239"/>
        <end position="264"/>
    </location>
</feature>
<reference evidence="7 8" key="1">
    <citation type="submission" date="2019-03" db="EMBL/GenBank/DDBJ databases">
        <title>Draft Genome Sequence of Massilia arenosa sp. nov., a Novel Massilia Species Isolated from a Sandy-loam Maize Soil.</title>
        <authorList>
            <person name="Raths R."/>
            <person name="Peta V."/>
            <person name="Bucking H."/>
        </authorList>
    </citation>
    <scope>NUCLEOTIDE SEQUENCE [LARGE SCALE GENOMIC DNA]</scope>
    <source>
        <strain evidence="7 8">MC02</strain>
    </source>
</reference>
<dbReference type="EMBL" id="SPVF01000218">
    <property type="protein sequence ID" value="TFW16210.1"/>
    <property type="molecule type" value="Genomic_DNA"/>
</dbReference>
<evidence type="ECO:0000313" key="8">
    <source>
        <dbReference type="Proteomes" id="UP000298438"/>
    </source>
</evidence>
<dbReference type="GO" id="GO:0140359">
    <property type="term" value="F:ABC-type transporter activity"/>
    <property type="evidence" value="ECO:0007669"/>
    <property type="project" value="InterPro"/>
</dbReference>
<dbReference type="InterPro" id="IPR047817">
    <property type="entry name" value="ABC2_TM_bact-type"/>
</dbReference>